<feature type="compositionally biased region" description="Polar residues" evidence="5">
    <location>
        <begin position="139"/>
        <end position="154"/>
    </location>
</feature>
<evidence type="ECO:0000259" key="6">
    <source>
        <dbReference type="Pfam" id="PF00808"/>
    </source>
</evidence>
<feature type="compositionally biased region" description="Polar residues" evidence="5">
    <location>
        <begin position="115"/>
        <end position="129"/>
    </location>
</feature>
<evidence type="ECO:0000256" key="1">
    <source>
        <dbReference type="ARBA" id="ARBA00009053"/>
    </source>
</evidence>
<feature type="region of interest" description="Disordered" evidence="5">
    <location>
        <begin position="287"/>
        <end position="310"/>
    </location>
</feature>
<feature type="compositionally biased region" description="Low complexity" evidence="5">
    <location>
        <begin position="737"/>
        <end position="757"/>
    </location>
</feature>
<dbReference type="GO" id="GO:0000978">
    <property type="term" value="F:RNA polymerase II cis-regulatory region sequence-specific DNA binding"/>
    <property type="evidence" value="ECO:0007669"/>
    <property type="project" value="TreeGrafter"/>
</dbReference>
<feature type="domain" description="Transcription factor CBF/NF-Y/archaeal histone" evidence="6">
    <location>
        <begin position="320"/>
        <end position="384"/>
    </location>
</feature>
<dbReference type="SUPFAM" id="SSF47113">
    <property type="entry name" value="Histone-fold"/>
    <property type="match status" value="1"/>
</dbReference>
<feature type="compositionally biased region" description="Low complexity" evidence="5">
    <location>
        <begin position="75"/>
        <end position="87"/>
    </location>
</feature>
<dbReference type="InterPro" id="IPR009072">
    <property type="entry name" value="Histone-fold"/>
</dbReference>
<dbReference type="AlphaFoldDB" id="G0N4T9"/>
<organism evidence="8">
    <name type="scientific">Caenorhabditis brenneri</name>
    <name type="common">Nematode worm</name>
    <dbReference type="NCBI Taxonomy" id="135651"/>
    <lineage>
        <taxon>Eukaryota</taxon>
        <taxon>Metazoa</taxon>
        <taxon>Ecdysozoa</taxon>
        <taxon>Nematoda</taxon>
        <taxon>Chromadorea</taxon>
        <taxon>Rhabditida</taxon>
        <taxon>Rhabditina</taxon>
        <taxon>Rhabditomorpha</taxon>
        <taxon>Rhabditoidea</taxon>
        <taxon>Rhabditidae</taxon>
        <taxon>Peloderinae</taxon>
        <taxon>Caenorhabditis</taxon>
    </lineage>
</organism>
<reference evidence="8" key="1">
    <citation type="submission" date="2011-07" db="EMBL/GenBank/DDBJ databases">
        <authorList>
            <consortium name="Caenorhabditis brenneri Sequencing and Analysis Consortium"/>
            <person name="Wilson R.K."/>
        </authorList>
    </citation>
    <scope>NUCLEOTIDE SEQUENCE [LARGE SCALE GENOMIC DNA]</scope>
    <source>
        <strain evidence="8">PB2801</strain>
    </source>
</reference>
<dbReference type="Proteomes" id="UP000008068">
    <property type="component" value="Unassembled WGS sequence"/>
</dbReference>
<feature type="compositionally biased region" description="Polar residues" evidence="5">
    <location>
        <begin position="28"/>
        <end position="54"/>
    </location>
</feature>
<sequence>MRNPEETEPVPPKDNNSIQGPIEISEQAEASQDSHIPEASQNPDPELEGNSSEQYHPATPESASLPQTPHATSMPLTPTTSQFQPTTPAMPQNYAVPSTSVSQSHSSTAEVFSLPRSSPTAPSHYSPSVQLYDLDRAGPSTSSASQYRQSTQASDIPRSTAGPSTSQYSPEMELYDLDQAGPSTSPATHYSYDIVNPSEGPSTSSASQFNYDVYQSPQAPGTSTASSNVAKCQMFEVPETNKFKKPRPPMRKTSGPKSALEMATPEMIEKMTCGSVSNLPANRNLQDESDISGEEGNGVTGLEGSQPRPGTKVYLDQERFLPIANVVRIMKSQMDPQAKLAKDAKECVQECVSEFICFIASEAAALCAETKRKTITADDLLTALEATGFNNFAEPMRIFLQKYRQQHKITGPIHRVHPNYCRPKQFLNDPPVPPLFFDSPSGRRGTETQYVTNGHEIIKTAPFHTEWNELTGMPNSEEREEEEEVEEVVDYIDQNQIEPMEEMEMEDDGMEQDPLGAIALEQQGQMQIYVDPKSKQHYAAKETPNGMELYPLIIQDTPLQLESVPVPSNFVINTEEEPVLIQRDAHMAPSPDMNIAGPSNPRKRQNPAPLPVRRNRQLDEEDDEEEIDDGIMEEMPGTPQYHREHYTVQHQQYRRQPIHQQQNHQQQRQHQHHQLNNHPQRHRPAPHHQQELNQQQPQVQESRFEAIRHPEDVIPPRVLPQPPHRSLPRAVPLKTTPQRAAAPRRAVPPRLASQKTTPPKPGPQKTPPKRSPAKKKK</sequence>
<name>G0N4T9_CAEBE</name>
<dbReference type="PRINTS" id="PR00615">
    <property type="entry name" value="CCAATSUBUNTA"/>
</dbReference>
<feature type="compositionally biased region" description="Polar residues" evidence="5">
    <location>
        <begin position="199"/>
        <end position="208"/>
    </location>
</feature>
<accession>G0N4T9</accession>
<feature type="compositionally biased region" description="Low complexity" evidence="5">
    <location>
        <begin position="691"/>
        <end position="700"/>
    </location>
</feature>
<feature type="compositionally biased region" description="Polar residues" evidence="5">
    <location>
        <begin position="61"/>
        <end position="71"/>
    </location>
</feature>
<keyword evidence="8" id="KW-1185">Reference proteome</keyword>
<keyword evidence="2" id="KW-0805">Transcription regulation</keyword>
<dbReference type="GO" id="GO:0016602">
    <property type="term" value="C:CCAAT-binding factor complex"/>
    <property type="evidence" value="ECO:0007669"/>
    <property type="project" value="InterPro"/>
</dbReference>
<keyword evidence="3" id="KW-0238">DNA-binding</keyword>
<dbReference type="Pfam" id="PF00808">
    <property type="entry name" value="CBFD_NFYB_HMF"/>
    <property type="match status" value="1"/>
</dbReference>
<dbReference type="PANTHER" id="PTHR11064">
    <property type="entry name" value="CCAAT-BINDING TRANSCRIPTION FACTOR-RELATED"/>
    <property type="match status" value="1"/>
</dbReference>
<dbReference type="InterPro" id="IPR003958">
    <property type="entry name" value="CBFA_NFYB_domain"/>
</dbReference>
<dbReference type="HOGENOM" id="CLU_360250_0_0_1"/>
<dbReference type="eggNOG" id="KOG0869">
    <property type="taxonomic scope" value="Eukaryota"/>
</dbReference>
<evidence type="ECO:0000256" key="3">
    <source>
        <dbReference type="ARBA" id="ARBA00023125"/>
    </source>
</evidence>
<dbReference type="FunFam" id="1.10.20.10:FF:000099">
    <property type="entry name" value="nuclear transcription factor Y subunit beta"/>
    <property type="match status" value="1"/>
</dbReference>
<dbReference type="PANTHER" id="PTHR11064:SF9">
    <property type="entry name" value="NUCLEAR TRANSCRIPTION FACTOR Y SUBUNIT BETA"/>
    <property type="match status" value="1"/>
</dbReference>
<dbReference type="CDD" id="cd22907">
    <property type="entry name" value="HFD_NFYB"/>
    <property type="match status" value="1"/>
</dbReference>
<evidence type="ECO:0000313" key="7">
    <source>
        <dbReference type="EMBL" id="EGT52688.1"/>
    </source>
</evidence>
<dbReference type="STRING" id="135651.G0N4T9"/>
<feature type="region of interest" description="Disordered" evidence="5">
    <location>
        <begin position="1"/>
        <end position="208"/>
    </location>
</feature>
<comment type="similarity">
    <text evidence="1">Belongs to the NFYB/HAP3 subunit family.</text>
</comment>
<evidence type="ECO:0000313" key="8">
    <source>
        <dbReference type="Proteomes" id="UP000008068"/>
    </source>
</evidence>
<evidence type="ECO:0000256" key="5">
    <source>
        <dbReference type="SAM" id="MobiDB-lite"/>
    </source>
</evidence>
<dbReference type="GO" id="GO:0001228">
    <property type="term" value="F:DNA-binding transcription activator activity, RNA polymerase II-specific"/>
    <property type="evidence" value="ECO:0007669"/>
    <property type="project" value="InterPro"/>
</dbReference>
<evidence type="ECO:0000256" key="2">
    <source>
        <dbReference type="ARBA" id="ARBA00023015"/>
    </source>
</evidence>
<protein>
    <submittedName>
        <fullName evidence="7">CBN-NFYB-1 protein</fullName>
    </submittedName>
</protein>
<evidence type="ECO:0000256" key="4">
    <source>
        <dbReference type="ARBA" id="ARBA00023163"/>
    </source>
</evidence>
<dbReference type="InterPro" id="IPR027113">
    <property type="entry name" value="Transc_fact_NFYB/HAP3"/>
</dbReference>
<dbReference type="EMBL" id="GL379838">
    <property type="protein sequence ID" value="EGT52688.1"/>
    <property type="molecule type" value="Genomic_DNA"/>
</dbReference>
<dbReference type="GO" id="GO:0046982">
    <property type="term" value="F:protein heterodimerization activity"/>
    <property type="evidence" value="ECO:0007669"/>
    <property type="project" value="InterPro"/>
</dbReference>
<keyword evidence="4" id="KW-0804">Transcription</keyword>
<feature type="region of interest" description="Disordered" evidence="5">
    <location>
        <begin position="588"/>
        <end position="777"/>
    </location>
</feature>
<feature type="compositionally biased region" description="Basic residues" evidence="5">
    <location>
        <begin position="667"/>
        <end position="686"/>
    </location>
</feature>
<proteinExistence type="inferred from homology"/>
<feature type="compositionally biased region" description="Low complexity" evidence="5">
    <location>
        <begin position="98"/>
        <end position="107"/>
    </location>
</feature>
<feature type="compositionally biased region" description="Acidic residues" evidence="5">
    <location>
        <begin position="619"/>
        <end position="632"/>
    </location>
</feature>
<gene>
    <name evidence="7" type="primary">Cbn-nfyb-1</name>
    <name evidence="7" type="ORF">CAEBREN_14789</name>
</gene>
<dbReference type="OrthoDB" id="386949at2759"/>
<feature type="compositionally biased region" description="Basic and acidic residues" evidence="5">
    <location>
        <begin position="702"/>
        <end position="714"/>
    </location>
</feature>
<dbReference type="InParanoid" id="G0N4T9"/>
<feature type="compositionally biased region" description="Basic residues" evidence="5">
    <location>
        <begin position="767"/>
        <end position="777"/>
    </location>
</feature>
<dbReference type="Gene3D" id="1.10.20.10">
    <property type="entry name" value="Histone, subunit A"/>
    <property type="match status" value="1"/>
</dbReference>